<comment type="caution">
    <text evidence="2">The sequence shown here is derived from an EMBL/GenBank/DDBJ whole genome shotgun (WGS) entry which is preliminary data.</text>
</comment>
<keyword evidence="1" id="KW-0732">Signal</keyword>
<dbReference type="EMBL" id="MBFR01000108">
    <property type="protein sequence ID" value="PVU93915.1"/>
    <property type="molecule type" value="Genomic_DNA"/>
</dbReference>
<protein>
    <recommendedName>
        <fullName evidence="4">Protein ROT1</fullName>
    </recommendedName>
</protein>
<evidence type="ECO:0000313" key="3">
    <source>
        <dbReference type="Proteomes" id="UP000245383"/>
    </source>
</evidence>
<organism evidence="2 3">
    <name type="scientific">Smittium simulii</name>
    <dbReference type="NCBI Taxonomy" id="133385"/>
    <lineage>
        <taxon>Eukaryota</taxon>
        <taxon>Fungi</taxon>
        <taxon>Fungi incertae sedis</taxon>
        <taxon>Zoopagomycota</taxon>
        <taxon>Kickxellomycotina</taxon>
        <taxon>Harpellomycetes</taxon>
        <taxon>Harpellales</taxon>
        <taxon>Legeriomycetaceae</taxon>
        <taxon>Smittium</taxon>
    </lineage>
</organism>
<reference evidence="2 3" key="1">
    <citation type="journal article" date="2018" name="MBio">
        <title>Comparative Genomics Reveals the Core Gene Toolbox for the Fungus-Insect Symbiosis.</title>
        <authorList>
            <person name="Wang Y."/>
            <person name="Stata M."/>
            <person name="Wang W."/>
            <person name="Stajich J.E."/>
            <person name="White M.M."/>
            <person name="Moncalvo J.M."/>
        </authorList>
    </citation>
    <scope>NUCLEOTIDE SEQUENCE [LARGE SCALE GENOMIC DNA]</scope>
    <source>
        <strain evidence="2 3">SWE-8-4</strain>
    </source>
</reference>
<sequence>MFSILMIFTHVISLLQTINALALSQSTQSRIGPRNFSFLKRDNYFSATALHSETPSPNEDSDTKYTFTPFMVSEGLWYIDEYTFEVKYCHDPSTPEIDRYAIPLPGYYRYDEKTGRYFFKQSNRDEEKEVDSYTANYMETAVNHAEPFVSILKYSRDYFINVINSKTPPKSLNFIVESLQTPVKSYVSTDNPQKPVPIVFNPGQYYYYPQTNFFYYASDNTQERSRVIFWADPFLRRLFKSKKHNILNDPNSYVANARKYSAITCKDSRAQIPSLNSGNN</sequence>
<keyword evidence="3" id="KW-1185">Reference proteome</keyword>
<evidence type="ECO:0000313" key="2">
    <source>
        <dbReference type="EMBL" id="PVU93915.1"/>
    </source>
</evidence>
<accession>A0A2T9YNH5</accession>
<evidence type="ECO:0000256" key="1">
    <source>
        <dbReference type="SAM" id="SignalP"/>
    </source>
</evidence>
<dbReference type="Proteomes" id="UP000245383">
    <property type="component" value="Unassembled WGS sequence"/>
</dbReference>
<proteinExistence type="predicted"/>
<gene>
    <name evidence="2" type="ORF">BB561_002944</name>
</gene>
<feature type="signal peptide" evidence="1">
    <location>
        <begin position="1"/>
        <end position="20"/>
    </location>
</feature>
<feature type="chain" id="PRO_5015619350" description="Protein ROT1" evidence="1">
    <location>
        <begin position="21"/>
        <end position="280"/>
    </location>
</feature>
<dbReference type="AlphaFoldDB" id="A0A2T9YNH5"/>
<evidence type="ECO:0008006" key="4">
    <source>
        <dbReference type="Google" id="ProtNLM"/>
    </source>
</evidence>
<name>A0A2T9YNH5_9FUNG</name>